<proteinExistence type="predicted"/>
<organism evidence="1 2">
    <name type="scientific">Naasia aerilata</name>
    <dbReference type="NCBI Taxonomy" id="1162966"/>
    <lineage>
        <taxon>Bacteria</taxon>
        <taxon>Bacillati</taxon>
        <taxon>Actinomycetota</taxon>
        <taxon>Actinomycetes</taxon>
        <taxon>Micrococcales</taxon>
        <taxon>Microbacteriaceae</taxon>
        <taxon>Naasia</taxon>
    </lineage>
</organism>
<dbReference type="EMBL" id="AP027731">
    <property type="protein sequence ID" value="BDZ46659.1"/>
    <property type="molecule type" value="Genomic_DNA"/>
</dbReference>
<evidence type="ECO:0000313" key="1">
    <source>
        <dbReference type="EMBL" id="BDZ46659.1"/>
    </source>
</evidence>
<gene>
    <name evidence="1" type="ORF">GCM10025866_25680</name>
</gene>
<keyword evidence="2" id="KW-1185">Reference proteome</keyword>
<name>A0ABM8GEC5_9MICO</name>
<protein>
    <submittedName>
        <fullName evidence="1">Uncharacterized protein</fullName>
    </submittedName>
</protein>
<evidence type="ECO:0000313" key="2">
    <source>
        <dbReference type="Proteomes" id="UP001321498"/>
    </source>
</evidence>
<accession>A0ABM8GEC5</accession>
<reference evidence="2" key="1">
    <citation type="journal article" date="2019" name="Int. J. Syst. Evol. Microbiol.">
        <title>The Global Catalogue of Microorganisms (GCM) 10K type strain sequencing project: providing services to taxonomists for standard genome sequencing and annotation.</title>
        <authorList>
            <consortium name="The Broad Institute Genomics Platform"/>
            <consortium name="The Broad Institute Genome Sequencing Center for Infectious Disease"/>
            <person name="Wu L."/>
            <person name="Ma J."/>
        </authorList>
    </citation>
    <scope>NUCLEOTIDE SEQUENCE [LARGE SCALE GENOMIC DNA]</scope>
    <source>
        <strain evidence="2">NBRC 108725</strain>
    </source>
</reference>
<sequence>MGVQRLDERIAEDLDMAGGLPHLTGQDDARVEAHDVVPTAHDRAPPLALDVLLELHAEGAVVPGGPGPAVDLARLEDEAAPLGERDDGIET</sequence>
<dbReference type="Proteomes" id="UP001321498">
    <property type="component" value="Chromosome"/>
</dbReference>